<name>A0A9N9I855_9GLOM</name>
<gene>
    <name evidence="2" type="ORF">FCALED_LOCUS14655</name>
</gene>
<organism evidence="2 3">
    <name type="scientific">Funneliformis caledonium</name>
    <dbReference type="NCBI Taxonomy" id="1117310"/>
    <lineage>
        <taxon>Eukaryota</taxon>
        <taxon>Fungi</taxon>
        <taxon>Fungi incertae sedis</taxon>
        <taxon>Mucoromycota</taxon>
        <taxon>Glomeromycotina</taxon>
        <taxon>Glomeromycetes</taxon>
        <taxon>Glomerales</taxon>
        <taxon>Glomeraceae</taxon>
        <taxon>Funneliformis</taxon>
    </lineage>
</organism>
<keyword evidence="1" id="KW-0175">Coiled coil</keyword>
<protein>
    <submittedName>
        <fullName evidence="2">7939_t:CDS:1</fullName>
    </submittedName>
</protein>
<dbReference type="EMBL" id="CAJVPQ010011131">
    <property type="protein sequence ID" value="CAG8725793.1"/>
    <property type="molecule type" value="Genomic_DNA"/>
</dbReference>
<evidence type="ECO:0000313" key="2">
    <source>
        <dbReference type="EMBL" id="CAG8725793.1"/>
    </source>
</evidence>
<dbReference type="AlphaFoldDB" id="A0A9N9I855"/>
<sequence length="127" mass="14685">MSLDDIICNSCYCKVVEHDTYQKYRKASRTNVTKYDKTFSAPKSKKACVTMDVDTYQMLVQKINSVEQLESELNELKTQLKNQQNMLANDNIEDETDFTQSNDIELNEAEEIQNNIIVDTLLQQAFS</sequence>
<dbReference type="Proteomes" id="UP000789570">
    <property type="component" value="Unassembled WGS sequence"/>
</dbReference>
<reference evidence="2" key="1">
    <citation type="submission" date="2021-06" db="EMBL/GenBank/DDBJ databases">
        <authorList>
            <person name="Kallberg Y."/>
            <person name="Tangrot J."/>
            <person name="Rosling A."/>
        </authorList>
    </citation>
    <scope>NUCLEOTIDE SEQUENCE</scope>
    <source>
        <strain evidence="2">UK204</strain>
    </source>
</reference>
<evidence type="ECO:0000256" key="1">
    <source>
        <dbReference type="SAM" id="Coils"/>
    </source>
</evidence>
<feature type="non-terminal residue" evidence="2">
    <location>
        <position position="127"/>
    </location>
</feature>
<evidence type="ECO:0000313" key="3">
    <source>
        <dbReference type="Proteomes" id="UP000789570"/>
    </source>
</evidence>
<proteinExistence type="predicted"/>
<feature type="coiled-coil region" evidence="1">
    <location>
        <begin position="59"/>
        <end position="93"/>
    </location>
</feature>
<keyword evidence="3" id="KW-1185">Reference proteome</keyword>
<comment type="caution">
    <text evidence="2">The sequence shown here is derived from an EMBL/GenBank/DDBJ whole genome shotgun (WGS) entry which is preliminary data.</text>
</comment>
<accession>A0A9N9I855</accession>